<name>A0A4R9K8U5_9LEPT</name>
<dbReference type="GO" id="GO:0010181">
    <property type="term" value="F:FMN binding"/>
    <property type="evidence" value="ECO:0007669"/>
    <property type="project" value="TreeGrafter"/>
</dbReference>
<accession>A0A4R9K8U5</accession>
<dbReference type="SUPFAM" id="SSF52218">
    <property type="entry name" value="Flavoproteins"/>
    <property type="match status" value="1"/>
</dbReference>
<evidence type="ECO:0000313" key="2">
    <source>
        <dbReference type="EMBL" id="TGL61916.1"/>
    </source>
</evidence>
<organism evidence="2 3">
    <name type="scientific">Leptospira ognonensis</name>
    <dbReference type="NCBI Taxonomy" id="2484945"/>
    <lineage>
        <taxon>Bacteria</taxon>
        <taxon>Pseudomonadati</taxon>
        <taxon>Spirochaetota</taxon>
        <taxon>Spirochaetia</taxon>
        <taxon>Leptospirales</taxon>
        <taxon>Leptospiraceae</taxon>
        <taxon>Leptospira</taxon>
    </lineage>
</organism>
<comment type="caution">
    <text evidence="2">The sequence shown here is derived from an EMBL/GenBank/DDBJ whole genome shotgun (WGS) entry which is preliminary data.</text>
</comment>
<dbReference type="PANTHER" id="PTHR30543:SF21">
    <property type="entry name" value="NAD(P)H-DEPENDENT FMN REDUCTASE LOT6"/>
    <property type="match status" value="1"/>
</dbReference>
<feature type="domain" description="NADPH-dependent FMN reductase-like" evidence="1">
    <location>
        <begin position="6"/>
        <end position="145"/>
    </location>
</feature>
<dbReference type="OrthoDB" id="9812295at2"/>
<gene>
    <name evidence="2" type="ORF">EHQ58_04740</name>
</gene>
<dbReference type="Proteomes" id="UP000297693">
    <property type="component" value="Unassembled WGS sequence"/>
</dbReference>
<sequence>MIQMKKILAISGSTRANSSNKVLIDVIKEMSKDKFQMEKFPNVNLIPHFNPDEDFDNPPAEVVQFRNLIRAVDAVLICTPEYAMGVPGSLKNAIDWLVSSCEFSKKPTALITASSLGEKGHAALIETLKVIEANVVPETQLVISFIKTKLVDGKLIDKETESRVRFVMSKLYELIVAKEGPH</sequence>
<dbReference type="InterPro" id="IPR005025">
    <property type="entry name" value="FMN_Rdtase-like_dom"/>
</dbReference>
<evidence type="ECO:0000313" key="3">
    <source>
        <dbReference type="Proteomes" id="UP000297693"/>
    </source>
</evidence>
<protein>
    <submittedName>
        <fullName evidence="2">NAD(P)H-dependent oxidoreductase</fullName>
    </submittedName>
</protein>
<dbReference type="GO" id="GO:0016491">
    <property type="term" value="F:oxidoreductase activity"/>
    <property type="evidence" value="ECO:0007669"/>
    <property type="project" value="InterPro"/>
</dbReference>
<evidence type="ECO:0000259" key="1">
    <source>
        <dbReference type="Pfam" id="PF03358"/>
    </source>
</evidence>
<dbReference type="Pfam" id="PF03358">
    <property type="entry name" value="FMN_red"/>
    <property type="match status" value="1"/>
</dbReference>
<dbReference type="GO" id="GO:0005829">
    <property type="term" value="C:cytosol"/>
    <property type="evidence" value="ECO:0007669"/>
    <property type="project" value="TreeGrafter"/>
</dbReference>
<dbReference type="PANTHER" id="PTHR30543">
    <property type="entry name" value="CHROMATE REDUCTASE"/>
    <property type="match status" value="1"/>
</dbReference>
<proteinExistence type="predicted"/>
<dbReference type="InterPro" id="IPR050712">
    <property type="entry name" value="NAD(P)H-dep_reductase"/>
</dbReference>
<dbReference type="EMBL" id="RQGD01000014">
    <property type="protein sequence ID" value="TGL61916.1"/>
    <property type="molecule type" value="Genomic_DNA"/>
</dbReference>
<keyword evidence="3" id="KW-1185">Reference proteome</keyword>
<dbReference type="AlphaFoldDB" id="A0A4R9K8U5"/>
<dbReference type="InterPro" id="IPR029039">
    <property type="entry name" value="Flavoprotein-like_sf"/>
</dbReference>
<reference evidence="2" key="1">
    <citation type="journal article" date="2019" name="PLoS Negl. Trop. Dis.">
        <title>Revisiting the worldwide diversity of Leptospira species in the environment.</title>
        <authorList>
            <person name="Vincent A.T."/>
            <person name="Schiettekatte O."/>
            <person name="Bourhy P."/>
            <person name="Veyrier F.J."/>
            <person name="Picardeau M."/>
        </authorList>
    </citation>
    <scope>NUCLEOTIDE SEQUENCE [LARGE SCALE GENOMIC DNA]</scope>
    <source>
        <strain evidence="2">201702476</strain>
    </source>
</reference>
<dbReference type="Gene3D" id="3.40.50.360">
    <property type="match status" value="1"/>
</dbReference>